<dbReference type="RefSeq" id="WP_008045307.1">
    <property type="nucleotide sequence ID" value="NZ_CH724152.1"/>
</dbReference>
<dbReference type="Proteomes" id="UP000005953">
    <property type="component" value="Unassembled WGS sequence"/>
</dbReference>
<keyword evidence="3" id="KW-0813">Transport</keyword>
<comment type="caution">
    <text evidence="3">The sequence shown here is derived from an EMBL/GenBank/DDBJ whole genome shotgun (WGS) entry which is preliminary data.</text>
</comment>
<dbReference type="HOGENOM" id="CLU_398306_0_0_6"/>
<evidence type="ECO:0000313" key="3">
    <source>
        <dbReference type="EMBL" id="EAR09215.1"/>
    </source>
</evidence>
<accession>A4BFA2</accession>
<evidence type="ECO:0000256" key="1">
    <source>
        <dbReference type="ARBA" id="ARBA00004418"/>
    </source>
</evidence>
<dbReference type="InterPro" id="IPR006059">
    <property type="entry name" value="SBP"/>
</dbReference>
<dbReference type="PANTHER" id="PTHR43649:SF12">
    <property type="entry name" value="DIACETYLCHITOBIOSE BINDING PROTEIN DASA"/>
    <property type="match status" value="1"/>
</dbReference>
<dbReference type="PANTHER" id="PTHR43649">
    <property type="entry name" value="ARABINOSE-BINDING PROTEIN-RELATED"/>
    <property type="match status" value="1"/>
</dbReference>
<dbReference type="STRING" id="314283.MED297_07028"/>
<keyword evidence="4" id="KW-1185">Reference proteome</keyword>
<dbReference type="OrthoDB" id="9804061at2"/>
<evidence type="ECO:0000256" key="2">
    <source>
        <dbReference type="ARBA" id="ARBA00008520"/>
    </source>
</evidence>
<keyword evidence="3" id="KW-0762">Sugar transport</keyword>
<dbReference type="GO" id="GO:0042597">
    <property type="term" value="C:periplasmic space"/>
    <property type="evidence" value="ECO:0007669"/>
    <property type="project" value="UniProtKB-SubCell"/>
</dbReference>
<comment type="similarity">
    <text evidence="2">Belongs to the bacterial solute-binding protein 1 family.</text>
</comment>
<dbReference type="InterPro" id="IPR050490">
    <property type="entry name" value="Bact_solute-bd_prot1"/>
</dbReference>
<proteinExistence type="inferred from homology"/>
<dbReference type="CDD" id="cd13585">
    <property type="entry name" value="PBP2_TMBP_like"/>
    <property type="match status" value="1"/>
</dbReference>
<evidence type="ECO:0000313" key="4">
    <source>
        <dbReference type="Proteomes" id="UP000005953"/>
    </source>
</evidence>
<reference evidence="3 4" key="1">
    <citation type="submission" date="2006-02" db="EMBL/GenBank/DDBJ databases">
        <authorList>
            <person name="Pinhassi J."/>
            <person name="Pedros-Alio C."/>
            <person name="Ferriera S."/>
            <person name="Johnson J."/>
            <person name="Kravitz S."/>
            <person name="Halpern A."/>
            <person name="Remington K."/>
            <person name="Beeson K."/>
            <person name="Tran B."/>
            <person name="Rogers Y.-H."/>
            <person name="Friedman R."/>
            <person name="Venter J.C."/>
        </authorList>
    </citation>
    <scope>NUCLEOTIDE SEQUENCE [LARGE SCALE GENOMIC DNA]</scope>
    <source>
        <strain evidence="3 4">MED297</strain>
    </source>
</reference>
<protein>
    <submittedName>
        <fullName evidence="3">ABC-type sugar transport system, periplasmic component</fullName>
    </submittedName>
</protein>
<organism evidence="3 4">
    <name type="scientific">Reinekea blandensis MED297</name>
    <dbReference type="NCBI Taxonomy" id="314283"/>
    <lineage>
        <taxon>Bacteria</taxon>
        <taxon>Pseudomonadati</taxon>
        <taxon>Pseudomonadota</taxon>
        <taxon>Gammaproteobacteria</taxon>
        <taxon>Oceanospirillales</taxon>
        <taxon>Saccharospirillaceae</taxon>
        <taxon>Reinekea</taxon>
    </lineage>
</organism>
<name>A4BFA2_9GAMM</name>
<dbReference type="SUPFAM" id="SSF53850">
    <property type="entry name" value="Periplasmic binding protein-like II"/>
    <property type="match status" value="2"/>
</dbReference>
<dbReference type="Pfam" id="PF01547">
    <property type="entry name" value="SBP_bac_1"/>
    <property type="match status" value="1"/>
</dbReference>
<dbReference type="EMBL" id="AAOE01000012">
    <property type="protein sequence ID" value="EAR09215.1"/>
    <property type="molecule type" value="Genomic_DNA"/>
</dbReference>
<dbReference type="AlphaFoldDB" id="A4BFA2"/>
<gene>
    <name evidence="3" type="ORF">MED297_07028</name>
</gene>
<dbReference type="Gene3D" id="3.40.190.10">
    <property type="entry name" value="Periplasmic binding protein-like II"/>
    <property type="match status" value="4"/>
</dbReference>
<comment type="subcellular location">
    <subcellularLocation>
        <location evidence="1">Periplasm</location>
    </subcellularLocation>
</comment>
<sequence length="679" mass="75838">MKSQQAPINAFAGGIKQIALRWLTLLFLLSALSHAQTRINLTTYEFPPYIGQDLADSGAIYQVVRSVFADAGLDVEVSFFPAARAVNSVLSGGYAAVFPVIKDDGLSEDFWISDAIAAFRVGLLGKKHLQDDTQPLTEGITIATVRGSIPEGIKREYRPANFVYVVQNEQALQMLHSGRVDYVLIDQYNAADLMIDKFPYMIGEYVFPPQYTHNIDMHVAFSKAPGRSRLDVIQFNHSLKSLQDSGVIDDIMYEHGLLFFDSSPNKKVLRIATVENADMMIMERMSKEYERLNPDIQLDWRVLDESILRQRLLSDLAMNAGQYDVMTIGAYEVPLWFQRDWLTPLLGLPETYNEDDLIDVIRDSLSNKGNLYALPFYGESSMTYFRTDLFEKAGIEMPASPTWDDIRGFAGKIHNPDEGVYGICLRGKAGWGESLTIIGTMVNTFGGQWFDVQWTPTIDTASWKKAIQFYVDLVEAYGPPDTYKNGFKENLELFANGQCGIWVDATVAAGLLFDENRSEVSDRVWFAPAPVAVTPKGSAWLWMWSLAVPSSSKLKTEAIDFIAWATSQEYIQQVADQEGWVAVPPGTRTSTYQNKEYLKAAPFADYVLSAIERADPTDATLLPSPYLGIQIVTIPEFTAIGNFVSQRISLVLQGQLTIDDALQQSQAFTVNVMKNAAAQ</sequence>